<dbReference type="VEuPathDB" id="FungiDB:RhiirFUN_022527"/>
<evidence type="ECO:0008006" key="2">
    <source>
        <dbReference type="Google" id="ProtNLM"/>
    </source>
</evidence>
<accession>U9UCH5</accession>
<reference evidence="1" key="1">
    <citation type="submission" date="2013-07" db="EMBL/GenBank/DDBJ databases">
        <title>The genome of an arbuscular mycorrhizal fungus provides insights into the evolution of the oldest plant symbiosis.</title>
        <authorList>
            <consortium name="DOE Joint Genome Institute"/>
            <person name="Tisserant E."/>
            <person name="Malbreil M."/>
            <person name="Kuo A."/>
            <person name="Kohler A."/>
            <person name="Symeonidi A."/>
            <person name="Balestrini R."/>
            <person name="Charron P."/>
            <person name="Duensing N."/>
            <person name="Frei-dit-Frey N."/>
            <person name="Gianinazzi-Pearson V."/>
            <person name="Gilbert B."/>
            <person name="Handa Y."/>
            <person name="Hijri M."/>
            <person name="Kaul R."/>
            <person name="Kawaguchi M."/>
            <person name="Krajinski F."/>
            <person name="Lammers P."/>
            <person name="Lapierre D."/>
            <person name="Masclaux F.G."/>
            <person name="Murat C."/>
            <person name="Morin E."/>
            <person name="Ndikumana S."/>
            <person name="Pagni M."/>
            <person name="Petitpierre D."/>
            <person name="Requena N."/>
            <person name="Rosikiewicz P."/>
            <person name="Riley R."/>
            <person name="Saito K."/>
            <person name="San Clemente H."/>
            <person name="Shapiro H."/>
            <person name="van Tuinen D."/>
            <person name="Becard G."/>
            <person name="Bonfante P."/>
            <person name="Paszkowski U."/>
            <person name="Shachar-Hill Y."/>
            <person name="Young J.P."/>
            <person name="Sanders I.R."/>
            <person name="Henrissat B."/>
            <person name="Rensing S.A."/>
            <person name="Grigoriev I.V."/>
            <person name="Corradi N."/>
            <person name="Roux C."/>
            <person name="Martin F."/>
        </authorList>
    </citation>
    <scope>NUCLEOTIDE SEQUENCE</scope>
    <source>
        <strain evidence="1">DAOM 197198</strain>
    </source>
</reference>
<protein>
    <recommendedName>
        <fullName evidence="2">Transposase domain-containing protein</fullName>
    </recommendedName>
</protein>
<sequence length="377" mass="44208">MSFRKRFNIPETATETLIQFIKLLLIKIGGSNFEEFSGFLYLARNVLGLKDQHHNFAACLKCHKLYNKKEVEEFQQNGNLTVMKCSHVEFPNSTSRRLKQCQMPLAERSIIRNQLASMYCQLGFERNLRHWSERKRFDDILTDIYDVADSNLGLMLNLDWFQPYDGVVHSTGVIYTTICNLPRDMHFERENILVLGLLPNPNEVSLHQINHYLAPIVNELVLLWDGVMFDNTFECEKKANYENHKHNFTGMDNMSEWFINRDSAQFCENAFGWRRCNSNAARNRFVKTTGVRWSELLRLLYFDPIQFLSIDPMHCLFLGIAKWIIKRIWVDENILKLETLKEIQKKMNQFQVLADIGRIPGKVECGEGFANFTADQW</sequence>
<name>U9UCH5_RHIID</name>
<organism evidence="1">
    <name type="scientific">Rhizophagus irregularis (strain DAOM 181602 / DAOM 197198 / MUCL 43194)</name>
    <name type="common">Arbuscular mycorrhizal fungus</name>
    <name type="synonym">Glomus intraradices</name>
    <dbReference type="NCBI Taxonomy" id="747089"/>
    <lineage>
        <taxon>Eukaryota</taxon>
        <taxon>Fungi</taxon>
        <taxon>Fungi incertae sedis</taxon>
        <taxon>Mucoromycota</taxon>
        <taxon>Glomeromycotina</taxon>
        <taxon>Glomeromycetes</taxon>
        <taxon>Glomerales</taxon>
        <taxon>Glomeraceae</taxon>
        <taxon>Rhizophagus</taxon>
    </lineage>
</organism>
<evidence type="ECO:0000313" key="1">
    <source>
        <dbReference type="EMBL" id="ESA18065.1"/>
    </source>
</evidence>
<dbReference type="HOGENOM" id="CLU_071122_0_0_1"/>
<dbReference type="PANTHER" id="PTHR46579:SF2">
    <property type="entry name" value="C2H2-TYPE DOMAIN-CONTAINING PROTEIN"/>
    <property type="match status" value="1"/>
</dbReference>
<dbReference type="eggNOG" id="ENOG502S0SA">
    <property type="taxonomic scope" value="Eukaryota"/>
</dbReference>
<proteinExistence type="predicted"/>
<dbReference type="VEuPathDB" id="FungiDB:RhiirFUN_003925"/>
<gene>
    <name evidence="1" type="ORF">GLOINDRAFT_21108</name>
</gene>
<dbReference type="EMBL" id="KI279566">
    <property type="protein sequence ID" value="ESA18065.1"/>
    <property type="molecule type" value="Genomic_DNA"/>
</dbReference>
<dbReference type="PANTHER" id="PTHR46579">
    <property type="entry name" value="F5/8 TYPE C DOMAIN-CONTAINING PROTEIN-RELATED"/>
    <property type="match status" value="1"/>
</dbReference>
<dbReference type="AlphaFoldDB" id="U9UCH5"/>